<protein>
    <submittedName>
        <fullName evidence="1">Uncharacterized protein</fullName>
    </submittedName>
</protein>
<dbReference type="AlphaFoldDB" id="A0AAN9EDR1"/>
<keyword evidence="2" id="KW-1185">Reference proteome</keyword>
<organism evidence="1 2">
    <name type="scientific">Crotalaria pallida</name>
    <name type="common">Smooth rattlebox</name>
    <name type="synonym">Crotalaria striata</name>
    <dbReference type="NCBI Taxonomy" id="3830"/>
    <lineage>
        <taxon>Eukaryota</taxon>
        <taxon>Viridiplantae</taxon>
        <taxon>Streptophyta</taxon>
        <taxon>Embryophyta</taxon>
        <taxon>Tracheophyta</taxon>
        <taxon>Spermatophyta</taxon>
        <taxon>Magnoliopsida</taxon>
        <taxon>eudicotyledons</taxon>
        <taxon>Gunneridae</taxon>
        <taxon>Pentapetalae</taxon>
        <taxon>rosids</taxon>
        <taxon>fabids</taxon>
        <taxon>Fabales</taxon>
        <taxon>Fabaceae</taxon>
        <taxon>Papilionoideae</taxon>
        <taxon>50 kb inversion clade</taxon>
        <taxon>genistoids sensu lato</taxon>
        <taxon>core genistoids</taxon>
        <taxon>Crotalarieae</taxon>
        <taxon>Crotalaria</taxon>
    </lineage>
</organism>
<name>A0AAN9EDR1_CROPI</name>
<comment type="caution">
    <text evidence="1">The sequence shown here is derived from an EMBL/GenBank/DDBJ whole genome shotgun (WGS) entry which is preliminary data.</text>
</comment>
<proteinExistence type="predicted"/>
<evidence type="ECO:0000313" key="1">
    <source>
        <dbReference type="EMBL" id="KAK7255552.1"/>
    </source>
</evidence>
<sequence>MLPKLFISTLAPCTVHCNDILCVLLACALWLTFDVYSTTLLSPSYFLLGAPLVDCFLHLSLTPLVARKVATVDARSTRPCDDGCCLRMMISKIHTFPIKMVRNSYVTCPKRKRVHALSNKRIELLDKSLSCTTNVEVSGS</sequence>
<accession>A0AAN9EDR1</accession>
<dbReference type="Proteomes" id="UP001372338">
    <property type="component" value="Unassembled WGS sequence"/>
</dbReference>
<dbReference type="EMBL" id="JAYWIO010000006">
    <property type="protein sequence ID" value="KAK7255552.1"/>
    <property type="molecule type" value="Genomic_DNA"/>
</dbReference>
<evidence type="ECO:0000313" key="2">
    <source>
        <dbReference type="Proteomes" id="UP001372338"/>
    </source>
</evidence>
<gene>
    <name evidence="1" type="ORF">RIF29_28965</name>
</gene>
<reference evidence="1 2" key="1">
    <citation type="submission" date="2024-01" db="EMBL/GenBank/DDBJ databases">
        <title>The genomes of 5 underutilized Papilionoideae crops provide insights into root nodulation and disease resistanc.</title>
        <authorList>
            <person name="Yuan L."/>
        </authorList>
    </citation>
    <scope>NUCLEOTIDE SEQUENCE [LARGE SCALE GENOMIC DNA]</scope>
    <source>
        <strain evidence="1">ZHUSHIDOU_FW_LH</strain>
        <tissue evidence="1">Leaf</tissue>
    </source>
</reference>